<dbReference type="Proteomes" id="UP000266196">
    <property type="component" value="Unassembled WGS sequence"/>
</dbReference>
<dbReference type="Proteomes" id="UP000286510">
    <property type="component" value="Unassembled WGS sequence"/>
</dbReference>
<dbReference type="EMBL" id="QUTB01006619">
    <property type="protein sequence ID" value="RHY49201.1"/>
    <property type="molecule type" value="Genomic_DNA"/>
</dbReference>
<dbReference type="EMBL" id="QUTC01001057">
    <property type="protein sequence ID" value="RHY77451.1"/>
    <property type="molecule type" value="Genomic_DNA"/>
</dbReference>
<evidence type="ECO:0000313" key="13">
    <source>
        <dbReference type="Proteomes" id="UP000266643"/>
    </source>
</evidence>
<dbReference type="VEuPathDB" id="FungiDB:H257_10973"/>
<name>A0A397DJ55_APHAT</name>
<evidence type="ECO:0000313" key="14">
    <source>
        <dbReference type="Proteomes" id="UP000283543"/>
    </source>
</evidence>
<evidence type="ECO:0000313" key="4">
    <source>
        <dbReference type="EMBL" id="RHY49201.1"/>
    </source>
</evidence>
<evidence type="ECO:0000313" key="3">
    <source>
        <dbReference type="EMBL" id="RHY24323.1"/>
    </source>
</evidence>
<dbReference type="Proteomes" id="UP000265427">
    <property type="component" value="Unassembled WGS sequence"/>
</dbReference>
<evidence type="ECO:0000313" key="9">
    <source>
        <dbReference type="Proteomes" id="UP000265427"/>
    </source>
</evidence>
<dbReference type="Proteomes" id="UP000265716">
    <property type="component" value="Unassembled WGS sequence"/>
</dbReference>
<dbReference type="EMBL" id="QUTD01004772">
    <property type="protein sequence ID" value="RHY66176.1"/>
    <property type="molecule type" value="Genomic_DNA"/>
</dbReference>
<dbReference type="AlphaFoldDB" id="A0A397DJ55"/>
<evidence type="ECO:0000313" key="2">
    <source>
        <dbReference type="EMBL" id="RHY06740.1"/>
    </source>
</evidence>
<evidence type="ECO:0000313" key="5">
    <source>
        <dbReference type="EMBL" id="RHY66176.1"/>
    </source>
</evidence>
<evidence type="ECO:0000313" key="15">
    <source>
        <dbReference type="Proteomes" id="UP000286510"/>
    </source>
</evidence>
<dbReference type="EMBL" id="QUTA01003259">
    <property type="protein sequence ID" value="RHY24323.1"/>
    <property type="molecule type" value="Genomic_DNA"/>
</dbReference>
<evidence type="ECO:0000313" key="8">
    <source>
        <dbReference type="EMBL" id="RHZ34159.1"/>
    </source>
</evidence>
<dbReference type="Proteomes" id="UP000283543">
    <property type="component" value="Unassembled WGS sequence"/>
</dbReference>
<sequence length="234" mass="25918">MDLMLRPSCDPRLSFTPHPGIFTYLYDLSFASGSFSLAHFAPLSDHQRRTWNDEATVNPCNYSASVTPPRAQKLRPAQDILDALDTLDAFFHPTAYGSVCASQFFSSAKRFCLALHRRFAIQPASVPVVVAWLDDKFKKFGSTISTDYTLRRIPPLHLNAHLDFDNDGTAAYELLLSITHVHIGLTTPTPSMSRHPHFSTTAVTTSPKPNTSHDRVGITPAIRMAIPLVDGKPI</sequence>
<dbReference type="Proteomes" id="UP000266643">
    <property type="component" value="Unassembled WGS sequence"/>
</dbReference>
<proteinExistence type="predicted"/>
<evidence type="ECO:0000256" key="1">
    <source>
        <dbReference type="SAM" id="MobiDB-lite"/>
    </source>
</evidence>
<comment type="caution">
    <text evidence="5">The sequence shown here is derived from an EMBL/GenBank/DDBJ whole genome shotgun (WGS) entry which is preliminary data.</text>
</comment>
<dbReference type="EMBL" id="QUTF01027377">
    <property type="protein sequence ID" value="RHY80257.1"/>
    <property type="molecule type" value="Genomic_DNA"/>
</dbReference>
<accession>A0A397DJ55</accession>
<evidence type="ECO:0000313" key="6">
    <source>
        <dbReference type="EMBL" id="RHY77451.1"/>
    </source>
</evidence>
<evidence type="ECO:0000313" key="7">
    <source>
        <dbReference type="EMBL" id="RHY80257.1"/>
    </source>
</evidence>
<feature type="compositionally biased region" description="Polar residues" evidence="1">
    <location>
        <begin position="192"/>
        <end position="210"/>
    </location>
</feature>
<evidence type="ECO:0000313" key="10">
    <source>
        <dbReference type="Proteomes" id="UP000265716"/>
    </source>
</evidence>
<dbReference type="EMBL" id="QUSZ01006157">
    <property type="protein sequence ID" value="RHY06740.1"/>
    <property type="molecule type" value="Genomic_DNA"/>
</dbReference>
<organism evidence="5 13">
    <name type="scientific">Aphanomyces astaci</name>
    <name type="common">Crayfish plague agent</name>
    <dbReference type="NCBI Taxonomy" id="112090"/>
    <lineage>
        <taxon>Eukaryota</taxon>
        <taxon>Sar</taxon>
        <taxon>Stramenopiles</taxon>
        <taxon>Oomycota</taxon>
        <taxon>Saprolegniomycetes</taxon>
        <taxon>Saprolegniales</taxon>
        <taxon>Verrucalvaceae</taxon>
        <taxon>Aphanomyces</taxon>
    </lineage>
</organism>
<gene>
    <name evidence="3" type="ORF">DYB25_007799</name>
    <name evidence="7" type="ORF">DYB26_007603</name>
    <name evidence="5" type="ORF">DYB30_011489</name>
    <name evidence="8" type="ORF">DYB31_009138</name>
    <name evidence="4" type="ORF">DYB34_008325</name>
    <name evidence="2" type="ORF">DYB36_003356</name>
    <name evidence="6" type="ORF">DYB38_007483</name>
</gene>
<feature type="region of interest" description="Disordered" evidence="1">
    <location>
        <begin position="192"/>
        <end position="215"/>
    </location>
</feature>
<evidence type="ECO:0000313" key="11">
    <source>
        <dbReference type="Proteomes" id="UP000266196"/>
    </source>
</evidence>
<dbReference type="EMBL" id="QUTE01006000">
    <property type="protein sequence ID" value="RHZ34159.1"/>
    <property type="molecule type" value="Genomic_DNA"/>
</dbReference>
<protein>
    <submittedName>
        <fullName evidence="5">Uncharacterized protein</fullName>
    </submittedName>
</protein>
<dbReference type="Proteomes" id="UP000266239">
    <property type="component" value="Unassembled WGS sequence"/>
</dbReference>
<reference evidence="9 10" key="1">
    <citation type="submission" date="2018-08" db="EMBL/GenBank/DDBJ databases">
        <title>Aphanomyces genome sequencing and annotation.</title>
        <authorList>
            <person name="Minardi D."/>
            <person name="Oidtmann B."/>
            <person name="Van Der Giezen M."/>
            <person name="Studholme D.J."/>
        </authorList>
    </citation>
    <scope>NUCLEOTIDE SEQUENCE [LARGE SCALE GENOMIC DNA]</scope>
    <source>
        <strain evidence="8 11">197901</strain>
        <strain evidence="5 13">D2</strain>
        <strain evidence="7 15">FDL457</strain>
        <strain evidence="2 9">Kv</strain>
        <strain evidence="6 10">SA</strain>
        <strain evidence="4 14">Si</strain>
        <strain evidence="3 12">Yx</strain>
    </source>
</reference>
<evidence type="ECO:0000313" key="12">
    <source>
        <dbReference type="Proteomes" id="UP000266239"/>
    </source>
</evidence>